<dbReference type="Gramene" id="OPUNC10G09200.1">
    <property type="protein sequence ID" value="OPUNC10G09200.1"/>
    <property type="gene ID" value="OPUNC10G09200"/>
</dbReference>
<dbReference type="Gene3D" id="2.60.210.10">
    <property type="entry name" value="Apoptosis, Tumor Necrosis Factor Receptor Associated Protein 2, Chain A"/>
    <property type="match status" value="1"/>
</dbReference>
<evidence type="ECO:0000313" key="5">
    <source>
        <dbReference type="EnsemblPlants" id="OPUNC10G09200.1"/>
    </source>
</evidence>
<dbReference type="eggNOG" id="KOG1987">
    <property type="taxonomic scope" value="Eukaryota"/>
</dbReference>
<reference evidence="5" key="2">
    <citation type="submission" date="2018-05" db="EMBL/GenBank/DDBJ databases">
        <title>OpunRS2 (Oryza punctata Reference Sequence Version 2).</title>
        <authorList>
            <person name="Zhang J."/>
            <person name="Kudrna D."/>
            <person name="Lee S."/>
            <person name="Talag J."/>
            <person name="Welchert J."/>
            <person name="Wing R.A."/>
        </authorList>
    </citation>
    <scope>NUCLEOTIDE SEQUENCE [LARGE SCALE GENOMIC DNA]</scope>
</reference>
<feature type="domain" description="MATH" evidence="4">
    <location>
        <begin position="37"/>
        <end position="173"/>
    </location>
</feature>
<dbReference type="EnsemblPlants" id="OPUNC10G09200.1">
    <property type="protein sequence ID" value="OPUNC10G09200.1"/>
    <property type="gene ID" value="OPUNC10G09200"/>
</dbReference>
<dbReference type="SUPFAM" id="SSF49599">
    <property type="entry name" value="TRAF domain-like"/>
    <property type="match status" value="1"/>
</dbReference>
<dbReference type="Proteomes" id="UP000026962">
    <property type="component" value="Chromosome 10"/>
</dbReference>
<accession>A0A0E0M7V6</accession>
<dbReference type="SUPFAM" id="SSF54695">
    <property type="entry name" value="POZ domain"/>
    <property type="match status" value="1"/>
</dbReference>
<dbReference type="InterPro" id="IPR045005">
    <property type="entry name" value="BPM1-6"/>
</dbReference>
<evidence type="ECO:0000313" key="6">
    <source>
        <dbReference type="Proteomes" id="UP000026962"/>
    </source>
</evidence>
<evidence type="ECO:0000256" key="1">
    <source>
        <dbReference type="ARBA" id="ARBA00004906"/>
    </source>
</evidence>
<dbReference type="STRING" id="4537.A0A0E0M7V6"/>
<dbReference type="GO" id="GO:0016567">
    <property type="term" value="P:protein ubiquitination"/>
    <property type="evidence" value="ECO:0007669"/>
    <property type="project" value="InterPro"/>
</dbReference>
<dbReference type="Gene3D" id="3.30.710.10">
    <property type="entry name" value="Potassium Channel Kv1.1, Chain A"/>
    <property type="match status" value="1"/>
</dbReference>
<dbReference type="InterPro" id="IPR002083">
    <property type="entry name" value="MATH/TRAF_dom"/>
</dbReference>
<dbReference type="CDD" id="cd00121">
    <property type="entry name" value="MATH"/>
    <property type="match status" value="1"/>
</dbReference>
<dbReference type="InterPro" id="IPR008974">
    <property type="entry name" value="TRAF-like"/>
</dbReference>
<organism evidence="5">
    <name type="scientific">Oryza punctata</name>
    <name type="common">Red rice</name>
    <dbReference type="NCBI Taxonomy" id="4537"/>
    <lineage>
        <taxon>Eukaryota</taxon>
        <taxon>Viridiplantae</taxon>
        <taxon>Streptophyta</taxon>
        <taxon>Embryophyta</taxon>
        <taxon>Tracheophyta</taxon>
        <taxon>Spermatophyta</taxon>
        <taxon>Magnoliopsida</taxon>
        <taxon>Liliopsida</taxon>
        <taxon>Poales</taxon>
        <taxon>Poaceae</taxon>
        <taxon>BOP clade</taxon>
        <taxon>Oryzoideae</taxon>
        <taxon>Oryzeae</taxon>
        <taxon>Oryzinae</taxon>
        <taxon>Oryza</taxon>
    </lineage>
</organism>
<dbReference type="Pfam" id="PF00651">
    <property type="entry name" value="BTB"/>
    <property type="match status" value="1"/>
</dbReference>
<evidence type="ECO:0000259" key="3">
    <source>
        <dbReference type="PROSITE" id="PS50097"/>
    </source>
</evidence>
<evidence type="ECO:0008006" key="7">
    <source>
        <dbReference type="Google" id="ProtNLM"/>
    </source>
</evidence>
<name>A0A0E0M7V6_ORYPU</name>
<feature type="compositionally biased region" description="Low complexity" evidence="2">
    <location>
        <begin position="1"/>
        <end position="19"/>
    </location>
</feature>
<dbReference type="PROSITE" id="PS50144">
    <property type="entry name" value="MATH"/>
    <property type="match status" value="1"/>
</dbReference>
<dbReference type="AlphaFoldDB" id="A0A0E0M7V6"/>
<evidence type="ECO:0000256" key="2">
    <source>
        <dbReference type="SAM" id="MobiDB-lite"/>
    </source>
</evidence>
<dbReference type="HOGENOM" id="CLU_004253_2_1_1"/>
<dbReference type="PANTHER" id="PTHR26379:SF295">
    <property type="entry name" value="OS10G0429651 PROTEIN"/>
    <property type="match status" value="1"/>
</dbReference>
<dbReference type="OMA" id="MEERNTE"/>
<proteinExistence type="predicted"/>
<dbReference type="PANTHER" id="PTHR26379">
    <property type="entry name" value="BTB/POZ AND MATH DOMAIN-CONTAINING PROTEIN 1"/>
    <property type="match status" value="1"/>
</dbReference>
<comment type="pathway">
    <text evidence="1">Protein modification; protein ubiquitination.</text>
</comment>
<keyword evidence="6" id="KW-1185">Reference proteome</keyword>
<evidence type="ECO:0000259" key="4">
    <source>
        <dbReference type="PROSITE" id="PS50144"/>
    </source>
</evidence>
<dbReference type="PROSITE" id="PS50097">
    <property type="entry name" value="BTB"/>
    <property type="match status" value="1"/>
</dbReference>
<feature type="region of interest" description="Disordered" evidence="2">
    <location>
        <begin position="1"/>
        <end position="30"/>
    </location>
</feature>
<protein>
    <recommendedName>
        <fullName evidence="7">BTB domain-containing protein</fullName>
    </recommendedName>
</protein>
<sequence length="277" mass="30504">MGASSSRARASASSSAGRSKPPPPPCSSSGVAVFTSRGHHLFEIRNHSRIKSMTPNGRCIRSSSFMAGGHRWYLRYFPNGERADATDYASVFLNADIDGYPPKSVKAYFLLRLVDKISNDLMDPPPDDEVRGAAVYEFSSGQNSLGYYGFCKKDELERSGRIVEDVLTIRCDVGVVDMYTTDKTDAAAAVASFVYVPPTDLGHHLGALLSSTVGADVTFQVGTRRFVAHRCVLAARSPVFEAELYGPMEERNTERVIQIYDMEPEVFEALLDFIYTD</sequence>
<feature type="domain" description="BTB" evidence="3">
    <location>
        <begin position="215"/>
        <end position="277"/>
    </location>
</feature>
<dbReference type="InterPro" id="IPR000210">
    <property type="entry name" value="BTB/POZ_dom"/>
</dbReference>
<reference evidence="5" key="1">
    <citation type="submission" date="2015-04" db="UniProtKB">
        <authorList>
            <consortium name="EnsemblPlants"/>
        </authorList>
    </citation>
    <scope>IDENTIFICATION</scope>
</reference>
<dbReference type="InterPro" id="IPR011333">
    <property type="entry name" value="SKP1/BTB/POZ_sf"/>
</dbReference>
<dbReference type="Pfam" id="PF22486">
    <property type="entry name" value="MATH_2"/>
    <property type="match status" value="1"/>
</dbReference>